<dbReference type="RefSeq" id="WP_002622914.1">
    <property type="nucleotide sequence ID" value="NZ_ANAH02000001.1"/>
</dbReference>
<name>S9PRU7_CYSF2</name>
<dbReference type="EMBL" id="ANAH02000001">
    <property type="protein sequence ID" value="EPX65242.1"/>
    <property type="molecule type" value="Genomic_DNA"/>
</dbReference>
<dbReference type="Proteomes" id="UP000011682">
    <property type="component" value="Unassembled WGS sequence"/>
</dbReference>
<accession>S9PRU7</accession>
<keyword evidence="2" id="KW-1185">Reference proteome</keyword>
<dbReference type="OrthoDB" id="5524788at2"/>
<dbReference type="AlphaFoldDB" id="S9PRU7"/>
<proteinExistence type="predicted"/>
<protein>
    <submittedName>
        <fullName evidence="1">Uncharacterized protein</fullName>
    </submittedName>
</protein>
<reference evidence="1" key="1">
    <citation type="submission" date="2013-05" db="EMBL/GenBank/DDBJ databases">
        <title>Genome assembly of Cystobacter fuscus DSM 2262.</title>
        <authorList>
            <person name="Sharma G."/>
            <person name="Khatri I."/>
            <person name="Kaur C."/>
            <person name="Mayilraj S."/>
            <person name="Subramanian S."/>
        </authorList>
    </citation>
    <scope>NUCLEOTIDE SEQUENCE [LARGE SCALE GENOMIC DNA]</scope>
    <source>
        <strain evidence="1">DSM 2262</strain>
    </source>
</reference>
<evidence type="ECO:0000313" key="1">
    <source>
        <dbReference type="EMBL" id="EPX65242.1"/>
    </source>
</evidence>
<evidence type="ECO:0000313" key="2">
    <source>
        <dbReference type="Proteomes" id="UP000011682"/>
    </source>
</evidence>
<organism evidence="1 2">
    <name type="scientific">Cystobacter fuscus (strain ATCC 25194 / DSM 2262 / NBRC 100088 / M29)</name>
    <dbReference type="NCBI Taxonomy" id="1242864"/>
    <lineage>
        <taxon>Bacteria</taxon>
        <taxon>Pseudomonadati</taxon>
        <taxon>Myxococcota</taxon>
        <taxon>Myxococcia</taxon>
        <taxon>Myxococcales</taxon>
        <taxon>Cystobacterineae</taxon>
        <taxon>Archangiaceae</taxon>
        <taxon>Cystobacter</taxon>
    </lineage>
</organism>
<gene>
    <name evidence="1" type="ORF">D187_000667</name>
</gene>
<comment type="caution">
    <text evidence="1">The sequence shown here is derived from an EMBL/GenBank/DDBJ whole genome shotgun (WGS) entry which is preliminary data.</text>
</comment>
<sequence>MSLKISREQMQAMVQNSEAMFLTALERLVRSEHAAVVADLPAELLQEMLRQACAAAKRYGMADPPDIAGFVMLMFEFGPQFHEHPAIHAVLTETSLPAHQRLQAVARNTAEPVWRAVEATLHKQRWFEGD</sequence>